<dbReference type="PROSITE" id="PS51257">
    <property type="entry name" value="PROKAR_LIPOPROTEIN"/>
    <property type="match status" value="1"/>
</dbReference>
<reference evidence="8 9" key="1">
    <citation type="submission" date="2022-12" db="EMBL/GenBank/DDBJ databases">
        <title>Draft genome sequence of Paenibacillus sp. dW9.</title>
        <authorList>
            <person name="Choi E.-W."/>
            <person name="Kim D.-U."/>
        </authorList>
    </citation>
    <scope>NUCLEOTIDE SEQUENCE [LARGE SCALE GENOMIC DNA]</scope>
    <source>
        <strain evidence="9">dW9</strain>
    </source>
</reference>
<dbReference type="InterPro" id="IPR050226">
    <property type="entry name" value="NagZ_Beta-hexosaminidase"/>
</dbReference>
<dbReference type="PROSITE" id="PS00775">
    <property type="entry name" value="GLYCOSYL_HYDROL_F3"/>
    <property type="match status" value="1"/>
</dbReference>
<keyword evidence="4 8" id="KW-0378">Hydrolase</keyword>
<evidence type="ECO:0000256" key="2">
    <source>
        <dbReference type="ARBA" id="ARBA00005336"/>
    </source>
</evidence>
<gene>
    <name evidence="8" type="primary">nagZ</name>
    <name evidence="8" type="ORF">O9H85_16840</name>
</gene>
<protein>
    <recommendedName>
        <fullName evidence="3">beta-N-acetylhexosaminidase</fullName>
        <ecNumber evidence="3">3.2.1.52</ecNumber>
    </recommendedName>
</protein>
<evidence type="ECO:0000259" key="7">
    <source>
        <dbReference type="Pfam" id="PF00933"/>
    </source>
</evidence>
<dbReference type="InterPro" id="IPR001764">
    <property type="entry name" value="Glyco_hydro_3_N"/>
</dbReference>
<evidence type="ECO:0000256" key="1">
    <source>
        <dbReference type="ARBA" id="ARBA00001231"/>
    </source>
</evidence>
<name>A0ABT4QBK3_9BACL</name>
<proteinExistence type="inferred from homology"/>
<keyword evidence="5 8" id="KW-0326">Glycosidase</keyword>
<feature type="region of interest" description="Disordered" evidence="6">
    <location>
        <begin position="31"/>
        <end position="50"/>
    </location>
</feature>
<dbReference type="GO" id="GO:0004563">
    <property type="term" value="F:beta-N-acetylhexosaminidase activity"/>
    <property type="evidence" value="ECO:0007669"/>
    <property type="project" value="UniProtKB-EC"/>
</dbReference>
<evidence type="ECO:0000256" key="6">
    <source>
        <dbReference type="SAM" id="MobiDB-lite"/>
    </source>
</evidence>
<dbReference type="NCBIfam" id="NF003740">
    <property type="entry name" value="PRK05337.1"/>
    <property type="match status" value="1"/>
</dbReference>
<dbReference type="InterPro" id="IPR036962">
    <property type="entry name" value="Glyco_hydro_3_N_sf"/>
</dbReference>
<accession>A0ABT4QBK3</accession>
<sequence length="412" mass="43838">MLRNTPQSLLPIASALPALVTFLLLTGCSGQGSPGTEGTAKPQAPPSDPVRERLTSLTLDQKLGQLLIAGIDGDRITGDMESLIKNDDAGGIIFYKDNLKSPAQALQLFNALKEANKGSSVPLWLSLDEEGGRVSRMPGELVKMPSARTIGLTDNRDASYGVGRALGGELSAFGLNLNFAPVLDVNSNPNNPVIGDRSFGADAAVVGRNGTAELQGLQSQGVIPVVKHFPGHGDTSVDSHIGLPVLQHDLTRLRSLELKPFAEAIRGGADAVMVAHILLPKLDPENPASFSKPVITDLLRKELGFGGVVMTDDLTMGAVVKKYELGEAAVRSLEAGGDVLLVGHGYDLERQALQAVKEAVRSGRLTERRIDESVYRILQLKAKYKLTDEPKGQVEIARVNEALKQAVQGLKS</sequence>
<dbReference type="InterPro" id="IPR019800">
    <property type="entry name" value="Glyco_hydro_3_AS"/>
</dbReference>
<dbReference type="PANTHER" id="PTHR30480:SF13">
    <property type="entry name" value="BETA-HEXOSAMINIDASE"/>
    <property type="match status" value="1"/>
</dbReference>
<dbReference type="Proteomes" id="UP001527882">
    <property type="component" value="Unassembled WGS sequence"/>
</dbReference>
<evidence type="ECO:0000313" key="9">
    <source>
        <dbReference type="Proteomes" id="UP001527882"/>
    </source>
</evidence>
<dbReference type="EC" id="3.2.1.52" evidence="3"/>
<dbReference type="InterPro" id="IPR017853">
    <property type="entry name" value="GH"/>
</dbReference>
<evidence type="ECO:0000313" key="8">
    <source>
        <dbReference type="EMBL" id="MCZ8514060.1"/>
    </source>
</evidence>
<feature type="domain" description="Glycoside hydrolase family 3 N-terminal" evidence="7">
    <location>
        <begin position="58"/>
        <end position="380"/>
    </location>
</feature>
<comment type="catalytic activity">
    <reaction evidence="1">
        <text>Hydrolysis of terminal non-reducing N-acetyl-D-hexosamine residues in N-acetyl-beta-D-hexosaminides.</text>
        <dbReference type="EC" id="3.2.1.52"/>
    </reaction>
</comment>
<keyword evidence="9" id="KW-1185">Reference proteome</keyword>
<comment type="similarity">
    <text evidence="2">Belongs to the glycosyl hydrolase 3 family.</text>
</comment>
<organism evidence="8 9">
    <name type="scientific">Paenibacillus gyeongsangnamensis</name>
    <dbReference type="NCBI Taxonomy" id="3388067"/>
    <lineage>
        <taxon>Bacteria</taxon>
        <taxon>Bacillati</taxon>
        <taxon>Bacillota</taxon>
        <taxon>Bacilli</taxon>
        <taxon>Bacillales</taxon>
        <taxon>Paenibacillaceae</taxon>
        <taxon>Paenibacillus</taxon>
    </lineage>
</organism>
<evidence type="ECO:0000256" key="5">
    <source>
        <dbReference type="ARBA" id="ARBA00023295"/>
    </source>
</evidence>
<dbReference type="PANTHER" id="PTHR30480">
    <property type="entry name" value="BETA-HEXOSAMINIDASE-RELATED"/>
    <property type="match status" value="1"/>
</dbReference>
<dbReference type="SUPFAM" id="SSF51445">
    <property type="entry name" value="(Trans)glycosidases"/>
    <property type="match status" value="1"/>
</dbReference>
<dbReference type="RefSeq" id="WP_269882578.1">
    <property type="nucleotide sequence ID" value="NZ_JAQAGZ010000010.1"/>
</dbReference>
<dbReference type="Gene3D" id="3.20.20.300">
    <property type="entry name" value="Glycoside hydrolase, family 3, N-terminal domain"/>
    <property type="match status" value="1"/>
</dbReference>
<dbReference type="Pfam" id="PF00933">
    <property type="entry name" value="Glyco_hydro_3"/>
    <property type="match status" value="1"/>
</dbReference>
<evidence type="ECO:0000256" key="4">
    <source>
        <dbReference type="ARBA" id="ARBA00022801"/>
    </source>
</evidence>
<evidence type="ECO:0000256" key="3">
    <source>
        <dbReference type="ARBA" id="ARBA00012663"/>
    </source>
</evidence>
<comment type="caution">
    <text evidence="8">The sequence shown here is derived from an EMBL/GenBank/DDBJ whole genome shotgun (WGS) entry which is preliminary data.</text>
</comment>
<dbReference type="EMBL" id="JAQAGZ010000010">
    <property type="protein sequence ID" value="MCZ8514060.1"/>
    <property type="molecule type" value="Genomic_DNA"/>
</dbReference>